<keyword evidence="11 25" id="KW-0472">Membrane</keyword>
<keyword evidence="12" id="KW-1015">Disulfide bond</keyword>
<evidence type="ECO:0000313" key="27">
    <source>
        <dbReference type="Proteomes" id="UP000472264"/>
    </source>
</evidence>
<gene>
    <name evidence="26" type="primary">st6galnac6</name>
</gene>
<reference evidence="26" key="2">
    <citation type="submission" date="2025-08" db="UniProtKB">
        <authorList>
            <consortium name="Ensembl"/>
        </authorList>
    </citation>
    <scope>IDENTIFICATION</scope>
</reference>
<dbReference type="RefSeq" id="XP_029371064.1">
    <property type="nucleotide sequence ID" value="XM_029515204.1"/>
</dbReference>
<comment type="subcellular location">
    <subcellularLocation>
        <location evidence="1">Golgi apparatus membrane</location>
        <topology evidence="1">Single-pass type II membrane protein</topology>
    </subcellularLocation>
</comment>
<dbReference type="FunFam" id="3.90.1480.20:FF:000009">
    <property type="entry name" value="alpha-N-acetylgalactosaminide alpha-2,6-sialyltransferase 6 isoform X2"/>
    <property type="match status" value="1"/>
</dbReference>
<comment type="catalytic activity">
    <reaction evidence="20">
        <text>3-O-[alpha-Neu5Ac-(2-&gt;3)-beta-D-Gal-(1-&gt;3)-alpha-D-GalNAc]-L-Ser-[protein] + CMP-N-acetyl-beta-neuraminate = a 3-O-{alpha-Neu5Ac-(2-&gt;3)-beta-D-Gal-(1-&gt;3)-[alpha-Neu5Ac-(2-&gt;6)]-alpha-D-GalNAc}-L-seryl-[protein] + CMP + H(+)</text>
        <dbReference type="Rhea" id="RHEA:65280"/>
        <dbReference type="Rhea" id="RHEA-COMP:16760"/>
        <dbReference type="Rhea" id="RHEA-COMP:16761"/>
        <dbReference type="ChEBI" id="CHEBI:15378"/>
        <dbReference type="ChEBI" id="CHEBI:57812"/>
        <dbReference type="ChEBI" id="CHEBI:60377"/>
        <dbReference type="ChEBI" id="CHEBI:156395"/>
        <dbReference type="ChEBI" id="CHEBI:156397"/>
    </reaction>
    <physiologicalReaction direction="left-to-right" evidence="20">
        <dbReference type="Rhea" id="RHEA:65281"/>
    </physiologicalReaction>
</comment>
<evidence type="ECO:0000256" key="5">
    <source>
        <dbReference type="ARBA" id="ARBA00022692"/>
    </source>
</evidence>
<dbReference type="OrthoDB" id="10264956at2759"/>
<dbReference type="GO" id="GO:0009988">
    <property type="term" value="P:cell-cell recognition"/>
    <property type="evidence" value="ECO:0007669"/>
    <property type="project" value="UniProtKB-ARBA"/>
</dbReference>
<evidence type="ECO:0000256" key="15">
    <source>
        <dbReference type="ARBA" id="ARBA00050681"/>
    </source>
</evidence>
<dbReference type="Proteomes" id="UP000472264">
    <property type="component" value="Chromosome 12"/>
</dbReference>
<dbReference type="GO" id="GO:0001574">
    <property type="term" value="P:ganglioside biosynthetic process"/>
    <property type="evidence" value="ECO:0007669"/>
    <property type="project" value="TreeGrafter"/>
</dbReference>
<evidence type="ECO:0000256" key="17">
    <source>
        <dbReference type="ARBA" id="ARBA00051590"/>
    </source>
</evidence>
<evidence type="ECO:0000256" key="24">
    <source>
        <dbReference type="ARBA" id="ARBA00082849"/>
    </source>
</evidence>
<evidence type="ECO:0000256" key="13">
    <source>
        <dbReference type="ARBA" id="ARBA00023180"/>
    </source>
</evidence>
<dbReference type="GO" id="GO:0001665">
    <property type="term" value="F:alpha-N-acetylgalactosaminide alpha-2,6-sialyltransferase activity"/>
    <property type="evidence" value="ECO:0007669"/>
    <property type="project" value="TreeGrafter"/>
</dbReference>
<dbReference type="InParanoid" id="A0A665TDP5"/>
<dbReference type="InterPro" id="IPR038578">
    <property type="entry name" value="GT29-like_sf"/>
</dbReference>
<accession>A0A665TDP5</accession>
<evidence type="ECO:0000256" key="18">
    <source>
        <dbReference type="ARBA" id="ARBA00051833"/>
    </source>
</evidence>
<evidence type="ECO:0000256" key="23">
    <source>
        <dbReference type="ARBA" id="ARBA00080825"/>
    </source>
</evidence>
<keyword evidence="6" id="KW-0735">Signal-anchor</keyword>
<dbReference type="CTD" id="30815"/>
<feature type="transmembrane region" description="Helical" evidence="25">
    <location>
        <begin position="12"/>
        <end position="31"/>
    </location>
</feature>
<dbReference type="Gene3D" id="3.90.1480.20">
    <property type="entry name" value="Glycosyl transferase family 29"/>
    <property type="match status" value="1"/>
</dbReference>
<comment type="catalytic activity">
    <reaction evidence="15">
        <text>3-O-[alpha-Neu5Ac-(2-&gt;3)-beta-D-Gal-(1-&gt;3)-alpha-D-GalNAc]-L-Thr-[protein] + CMP-N-acetyl-beta-neuraminate = a 3-O-{alpha-Neu5Ac-(2-&gt;3)-beta-D-Gal-(1-&gt;3)-[alpha-Neu5Ac-(2-&gt;6)]-alpha-D-GalNAc}-L-threonyl-[protein] + CMP + H(+)</text>
        <dbReference type="Rhea" id="RHEA:65284"/>
        <dbReference type="Rhea" id="RHEA-COMP:16762"/>
        <dbReference type="Rhea" id="RHEA-COMP:16763"/>
        <dbReference type="ChEBI" id="CHEBI:15378"/>
        <dbReference type="ChEBI" id="CHEBI:57812"/>
        <dbReference type="ChEBI" id="CHEBI:60377"/>
        <dbReference type="ChEBI" id="CHEBI:156396"/>
        <dbReference type="ChEBI" id="CHEBI:156398"/>
    </reaction>
    <physiologicalReaction direction="left-to-right" evidence="15">
        <dbReference type="Rhea" id="RHEA:65285"/>
    </physiologicalReaction>
</comment>
<evidence type="ECO:0000256" key="11">
    <source>
        <dbReference type="ARBA" id="ARBA00023136"/>
    </source>
</evidence>
<evidence type="ECO:0000256" key="25">
    <source>
        <dbReference type="SAM" id="Phobius"/>
    </source>
</evidence>
<evidence type="ECO:0000256" key="19">
    <source>
        <dbReference type="ARBA" id="ARBA00051886"/>
    </source>
</evidence>
<dbReference type="Pfam" id="PF00777">
    <property type="entry name" value="Glyco_transf_29"/>
    <property type="match status" value="1"/>
</dbReference>
<dbReference type="AlphaFoldDB" id="A0A665TDP5"/>
<keyword evidence="7" id="KW-0730">Sialic acid</keyword>
<organism evidence="26 27">
    <name type="scientific">Echeneis naucrates</name>
    <name type="common">Live sharksucker</name>
    <dbReference type="NCBI Taxonomy" id="173247"/>
    <lineage>
        <taxon>Eukaryota</taxon>
        <taxon>Metazoa</taxon>
        <taxon>Chordata</taxon>
        <taxon>Craniata</taxon>
        <taxon>Vertebrata</taxon>
        <taxon>Euteleostomi</taxon>
        <taxon>Actinopterygii</taxon>
        <taxon>Neopterygii</taxon>
        <taxon>Teleostei</taxon>
        <taxon>Neoteleostei</taxon>
        <taxon>Acanthomorphata</taxon>
        <taxon>Carangaria</taxon>
        <taxon>Carangiformes</taxon>
        <taxon>Echeneidae</taxon>
        <taxon>Echeneis</taxon>
    </lineage>
</organism>
<keyword evidence="27" id="KW-1185">Reference proteome</keyword>
<evidence type="ECO:0000256" key="3">
    <source>
        <dbReference type="ARBA" id="ARBA00022676"/>
    </source>
</evidence>
<evidence type="ECO:0000256" key="9">
    <source>
        <dbReference type="ARBA" id="ARBA00023034"/>
    </source>
</evidence>
<dbReference type="GO" id="GO:0009311">
    <property type="term" value="P:oligosaccharide metabolic process"/>
    <property type="evidence" value="ECO:0007669"/>
    <property type="project" value="TreeGrafter"/>
</dbReference>
<evidence type="ECO:0000256" key="12">
    <source>
        <dbReference type="ARBA" id="ARBA00023157"/>
    </source>
</evidence>
<evidence type="ECO:0000256" key="1">
    <source>
        <dbReference type="ARBA" id="ARBA00004323"/>
    </source>
</evidence>
<comment type="catalytic activity">
    <reaction evidence="14">
        <text>a ganglioside GM1b (d18:1(4E)) + CMP-N-acetyl-beta-neuraminate = a ganglioside GD1alpha (d18:1(4E)) + CMP + H(+)</text>
        <dbReference type="Rhea" id="RHEA:41968"/>
        <dbReference type="ChEBI" id="CHEBI:15378"/>
        <dbReference type="ChEBI" id="CHEBI:57812"/>
        <dbReference type="ChEBI" id="CHEBI:60377"/>
        <dbReference type="ChEBI" id="CHEBI:78568"/>
        <dbReference type="ChEBI" id="CHEBI:78569"/>
    </reaction>
    <physiologicalReaction direction="left-to-right" evidence="14">
        <dbReference type="Rhea" id="RHEA:41969"/>
    </physiologicalReaction>
</comment>
<evidence type="ECO:0000256" key="8">
    <source>
        <dbReference type="ARBA" id="ARBA00022989"/>
    </source>
</evidence>
<evidence type="ECO:0000256" key="20">
    <source>
        <dbReference type="ARBA" id="ARBA00053014"/>
    </source>
</evidence>
<evidence type="ECO:0000256" key="2">
    <source>
        <dbReference type="ARBA" id="ARBA00006003"/>
    </source>
</evidence>
<keyword evidence="13" id="KW-0325">Glycoprotein</keyword>
<dbReference type="GO" id="GO:0000139">
    <property type="term" value="C:Golgi membrane"/>
    <property type="evidence" value="ECO:0007669"/>
    <property type="project" value="UniProtKB-SubCell"/>
</dbReference>
<evidence type="ECO:0000256" key="22">
    <source>
        <dbReference type="ARBA" id="ARBA00077208"/>
    </source>
</evidence>
<proteinExistence type="inferred from homology"/>
<dbReference type="OMA" id="KSMTLHC"/>
<comment type="catalytic activity">
    <reaction evidence="16">
        <text>N-acetyl-alpha-neuraminosyl-(2-&gt;3)-beta-D-galactosyl-(1-&gt;3)-N-acetyl-beta-D-glucosaminyl-(1-&gt;3)-beta-D-galactosyl-(1-&gt;4)-beta-D-glucosyl-(1&lt;-&gt;1')-N-acyl-sphing-4-enine + CMP-N-acetyl-beta-neuraminate = N-acetyl-alpha-neuraminosyl-(2-&gt;3)-beta-D-galactosyl-(1-&gt;3)-[N-acetyl-alpha-neuraminosyl-(2-&gt;6)]-N-acetyl-beta-D-glucosaminyl-(1-&gt;3)-beta-D-galactosyl-(1-&gt;4)-beta-D-glucosyl-(1&lt;-&gt;1')-N-acyl-sphing-4-enine + CMP + H(+)</text>
        <dbReference type="Rhea" id="RHEA:47884"/>
        <dbReference type="ChEBI" id="CHEBI:15378"/>
        <dbReference type="ChEBI" id="CHEBI:57812"/>
        <dbReference type="ChEBI" id="CHEBI:60377"/>
        <dbReference type="ChEBI" id="CHEBI:88073"/>
        <dbReference type="ChEBI" id="CHEBI:88079"/>
    </reaction>
    <physiologicalReaction direction="left-to-right" evidence="16">
        <dbReference type="Rhea" id="RHEA:47885"/>
    </physiologicalReaction>
</comment>
<reference evidence="26" key="1">
    <citation type="submission" date="2021-04" db="EMBL/GenBank/DDBJ databases">
        <authorList>
            <consortium name="Wellcome Sanger Institute Data Sharing"/>
        </authorList>
    </citation>
    <scope>NUCLEOTIDE SEQUENCE [LARGE SCALE GENOMIC DNA]</scope>
</reference>
<dbReference type="InterPro" id="IPR001675">
    <property type="entry name" value="Glyco_trans_29"/>
</dbReference>
<comment type="catalytic activity">
    <reaction evidence="17">
        <text>a ganglioside GT1b (d18:1(4E)) + CMP-N-acetyl-beta-neuraminate = a ganglioside GQ1balpha (d18:1(4E)) + CMP + H(+)</text>
        <dbReference type="Rhea" id="RHEA:41976"/>
        <dbReference type="ChEBI" id="CHEBI:15378"/>
        <dbReference type="ChEBI" id="CHEBI:57812"/>
        <dbReference type="ChEBI" id="CHEBI:60377"/>
        <dbReference type="ChEBI" id="CHEBI:78452"/>
        <dbReference type="ChEBI" id="CHEBI:78572"/>
    </reaction>
    <physiologicalReaction direction="left-to-right" evidence="17">
        <dbReference type="Rhea" id="RHEA:41977"/>
    </physiologicalReaction>
</comment>
<dbReference type="RefSeq" id="XP_029371063.1">
    <property type="nucleotide sequence ID" value="XM_029515203.1"/>
</dbReference>
<keyword evidence="5 25" id="KW-0812">Transmembrane</keyword>
<keyword evidence="10" id="KW-0443">Lipid metabolism</keyword>
<keyword evidence="3" id="KW-0328">Glycosyltransferase</keyword>
<evidence type="ECO:0000256" key="4">
    <source>
        <dbReference type="ARBA" id="ARBA00022679"/>
    </source>
</evidence>
<comment type="catalytic activity">
    <reaction evidence="18">
        <text>a globoside MSGG + CMP-N-acetyl-beta-neuraminate = a globoside DSGG + CMP + H(+)</text>
        <dbReference type="Rhea" id="RHEA:56088"/>
        <dbReference type="ChEBI" id="CHEBI:15378"/>
        <dbReference type="ChEBI" id="CHEBI:57812"/>
        <dbReference type="ChEBI" id="CHEBI:60377"/>
        <dbReference type="ChEBI" id="CHEBI:140623"/>
        <dbReference type="ChEBI" id="CHEBI:140624"/>
    </reaction>
    <physiologicalReaction direction="left-to-right" evidence="18">
        <dbReference type="Rhea" id="RHEA:56089"/>
    </physiologicalReaction>
</comment>
<evidence type="ECO:0000256" key="16">
    <source>
        <dbReference type="ARBA" id="ARBA00051061"/>
    </source>
</evidence>
<name>A0A665TDP5_ECHNA</name>
<evidence type="ECO:0000256" key="21">
    <source>
        <dbReference type="ARBA" id="ARBA00074915"/>
    </source>
</evidence>
<sequence length="311" mass="35536">MGLRLSGKGQQSHRMVIFLAIFILMTLLFLYGSNNVNDVVYAPFHMATNHPLKITDLKKWGGKDGYVPFNGNKSMTLHCQNCALVTSSSHVLGTQAGEEIDHTECVIRMNDAPTLGYETDVGSRTSLRVVAHSSVFRVVRRPNEFLHCTEKDPAIIFWGPPNKIGKDAKGTLYRLIQRVSMTYTNLSFYSITSSKMRRFDSLFHKETGRDRQKSHSWLSTGWFTMVIAIEICDNIKVYGMVPANHCGKKPGSKKLPYHYYKPRGGDECITYIQNEGSRRGNHHRFITEKQVFARWAKQYNITFTNPKWSKD</sequence>
<dbReference type="Ensembl" id="ENSENLT00000008653.1">
    <property type="protein sequence ID" value="ENSENLP00000008275.1"/>
    <property type="gene ID" value="ENSENLG00000004033.1"/>
</dbReference>
<dbReference type="GeneID" id="115051664"/>
<reference evidence="26" key="3">
    <citation type="submission" date="2025-09" db="UniProtKB">
        <authorList>
            <consortium name="Ensembl"/>
        </authorList>
    </citation>
    <scope>IDENTIFICATION</scope>
</reference>
<evidence type="ECO:0000313" key="26">
    <source>
        <dbReference type="Ensembl" id="ENSENLP00000008275.1"/>
    </source>
</evidence>
<dbReference type="PANTHER" id="PTHR45906:SF6">
    <property type="entry name" value="ALPHA-N-ACETYLGALACTOSAMINIDE ALPHA-2,6-SIALYLTRANSFERASE 6"/>
    <property type="match status" value="1"/>
</dbReference>
<dbReference type="PANTHER" id="PTHR45906">
    <property type="entry name" value="ALPHA-N-ACETYL-NEURAMINYL-2,3-BETA-GALACTOSYL-1, 3-N-ACETYL-GALACTOSAMINIDE ALPHA-2,6-SIALYLTRANSFERASE-LIKE"/>
    <property type="match status" value="1"/>
</dbReference>
<comment type="catalytic activity">
    <reaction evidence="19">
        <text>a ganglioside GD1a (d18:1(4E)) + CMP-N-acetyl-beta-neuraminate = a ganglioside GT1aalpha (d18:1(4E)) + CMP + H(+)</text>
        <dbReference type="Rhea" id="RHEA:41972"/>
        <dbReference type="ChEBI" id="CHEBI:15378"/>
        <dbReference type="ChEBI" id="CHEBI:57812"/>
        <dbReference type="ChEBI" id="CHEBI:60377"/>
        <dbReference type="ChEBI" id="CHEBI:78445"/>
        <dbReference type="ChEBI" id="CHEBI:78571"/>
    </reaction>
    <physiologicalReaction direction="left-to-right" evidence="19">
        <dbReference type="Rhea" id="RHEA:41973"/>
    </physiologicalReaction>
</comment>
<evidence type="ECO:0000256" key="10">
    <source>
        <dbReference type="ARBA" id="ARBA00023098"/>
    </source>
</evidence>
<comment type="similarity">
    <text evidence="2">Belongs to the glycosyltransferase 29 family.</text>
</comment>
<evidence type="ECO:0000256" key="6">
    <source>
        <dbReference type="ARBA" id="ARBA00022968"/>
    </source>
</evidence>
<keyword evidence="8 25" id="KW-1133">Transmembrane helix</keyword>
<protein>
    <recommendedName>
        <fullName evidence="21">Alpha-N-acetylgalactosaminide alpha-2,6-sialyltransferase 6</fullName>
    </recommendedName>
    <alternativeName>
        <fullName evidence="22">GalNAc alpha-2,6-sialyltransferase VI</fullName>
    </alternativeName>
    <alternativeName>
        <fullName evidence="23">ST6GalNAc VI</fullName>
    </alternativeName>
    <alternativeName>
        <fullName evidence="24">Sialyltransferase 7F</fullName>
    </alternativeName>
</protein>
<keyword evidence="9" id="KW-0333">Golgi apparatus</keyword>
<evidence type="ECO:0000256" key="14">
    <source>
        <dbReference type="ARBA" id="ARBA00043744"/>
    </source>
</evidence>
<evidence type="ECO:0000256" key="7">
    <source>
        <dbReference type="ARBA" id="ARBA00022981"/>
    </source>
</evidence>
<keyword evidence="4" id="KW-0808">Transferase</keyword>